<evidence type="ECO:0000256" key="2">
    <source>
        <dbReference type="ARBA" id="ARBA00022676"/>
    </source>
</evidence>
<evidence type="ECO:0000313" key="4">
    <source>
        <dbReference type="Proteomes" id="UP000593564"/>
    </source>
</evidence>
<name>A0A7J7HVU1_CAMSI</name>
<dbReference type="EMBL" id="JACBKZ010000002">
    <property type="protein sequence ID" value="KAF5956351.1"/>
    <property type="molecule type" value="Genomic_DNA"/>
</dbReference>
<sequence length="270" mass="30457">MPITNSSPDRHVAVLVFPFSSHPALIFGLVRRLATAAPDVTFSFYSTAKSIQCLLSPWLIPENIKACHFSDGVPDGYVFVGKHQEDINLFLNVNVYAVAEENFKRAMVVAEEETGQRISCLVADAFLWFSGDMAKEMRVPWVLLWTSAACSLSTHCYTDLIRETVGIHGMKIKRCLQRERLVAFLKDFKKYFARSCEDLCGITLEIVHPRIAPSLEIQPLCSQNLELGFRMFNSQPQCKARVARFETPVKLGAKKSDVLEEPRMDHSANQ</sequence>
<dbReference type="GO" id="GO:0080043">
    <property type="term" value="F:quercetin 3-O-glucosyltransferase activity"/>
    <property type="evidence" value="ECO:0007669"/>
    <property type="project" value="TreeGrafter"/>
</dbReference>
<dbReference type="GO" id="GO:0080044">
    <property type="term" value="F:quercetin 7-O-glucosyltransferase activity"/>
    <property type="evidence" value="ECO:0007669"/>
    <property type="project" value="TreeGrafter"/>
</dbReference>
<dbReference type="SUPFAM" id="SSF53756">
    <property type="entry name" value="UDP-Glycosyltransferase/glycogen phosphorylase"/>
    <property type="match status" value="1"/>
</dbReference>
<dbReference type="AlphaFoldDB" id="A0A7J7HVU1"/>
<accession>A0A7J7HVU1</accession>
<protein>
    <submittedName>
        <fullName evidence="3">Uncharacterized protein</fullName>
    </submittedName>
</protein>
<dbReference type="PANTHER" id="PTHR11926:SF1494">
    <property type="entry name" value="FLAVONOL 3-O-GLUCOSYLTRANSFERASE UGT76E12-RELATED"/>
    <property type="match status" value="1"/>
</dbReference>
<reference evidence="4" key="1">
    <citation type="journal article" date="2020" name="Nat. Commun.">
        <title>Genome assembly of wild tea tree DASZ reveals pedigree and selection history of tea varieties.</title>
        <authorList>
            <person name="Zhang W."/>
            <person name="Zhang Y."/>
            <person name="Qiu H."/>
            <person name="Guo Y."/>
            <person name="Wan H."/>
            <person name="Zhang X."/>
            <person name="Scossa F."/>
            <person name="Alseekh S."/>
            <person name="Zhang Q."/>
            <person name="Wang P."/>
            <person name="Xu L."/>
            <person name="Schmidt M.H."/>
            <person name="Jia X."/>
            <person name="Li D."/>
            <person name="Zhu A."/>
            <person name="Guo F."/>
            <person name="Chen W."/>
            <person name="Ni D."/>
            <person name="Usadel B."/>
            <person name="Fernie A.R."/>
            <person name="Wen W."/>
        </authorList>
    </citation>
    <scope>NUCLEOTIDE SEQUENCE [LARGE SCALE GENOMIC DNA]</scope>
    <source>
        <strain evidence="4">cv. G240</strain>
    </source>
</reference>
<evidence type="ECO:0000313" key="3">
    <source>
        <dbReference type="EMBL" id="KAF5956351.1"/>
    </source>
</evidence>
<keyword evidence="2" id="KW-0328">Glycosyltransferase</keyword>
<reference evidence="3 4" key="2">
    <citation type="submission" date="2020-07" db="EMBL/GenBank/DDBJ databases">
        <title>Genome assembly of wild tea tree DASZ reveals pedigree and selection history of tea varieties.</title>
        <authorList>
            <person name="Zhang W."/>
        </authorList>
    </citation>
    <scope>NUCLEOTIDE SEQUENCE [LARGE SCALE GENOMIC DNA]</scope>
    <source>
        <strain evidence="4">cv. G240</strain>
        <tissue evidence="3">Leaf</tissue>
    </source>
</reference>
<comment type="caution">
    <text evidence="3">The sequence shown here is derived from an EMBL/GenBank/DDBJ whole genome shotgun (WGS) entry which is preliminary data.</text>
</comment>
<dbReference type="PANTHER" id="PTHR11926">
    <property type="entry name" value="GLUCOSYL/GLUCURONOSYL TRANSFERASES"/>
    <property type="match status" value="1"/>
</dbReference>
<dbReference type="Proteomes" id="UP000593564">
    <property type="component" value="Unassembled WGS sequence"/>
</dbReference>
<comment type="similarity">
    <text evidence="1">Belongs to the UDP-glycosyltransferase family.</text>
</comment>
<keyword evidence="4" id="KW-1185">Reference proteome</keyword>
<dbReference type="Gene3D" id="3.40.50.2000">
    <property type="entry name" value="Glycogen Phosphorylase B"/>
    <property type="match status" value="1"/>
</dbReference>
<organism evidence="3 4">
    <name type="scientific">Camellia sinensis</name>
    <name type="common">Tea plant</name>
    <name type="synonym">Thea sinensis</name>
    <dbReference type="NCBI Taxonomy" id="4442"/>
    <lineage>
        <taxon>Eukaryota</taxon>
        <taxon>Viridiplantae</taxon>
        <taxon>Streptophyta</taxon>
        <taxon>Embryophyta</taxon>
        <taxon>Tracheophyta</taxon>
        <taxon>Spermatophyta</taxon>
        <taxon>Magnoliopsida</taxon>
        <taxon>eudicotyledons</taxon>
        <taxon>Gunneridae</taxon>
        <taxon>Pentapetalae</taxon>
        <taxon>asterids</taxon>
        <taxon>Ericales</taxon>
        <taxon>Theaceae</taxon>
        <taxon>Camellia</taxon>
    </lineage>
</organism>
<proteinExistence type="inferred from homology"/>
<gene>
    <name evidence="3" type="ORF">HYC85_003576</name>
</gene>
<keyword evidence="2" id="KW-0808">Transferase</keyword>
<evidence type="ECO:0000256" key="1">
    <source>
        <dbReference type="ARBA" id="ARBA00009995"/>
    </source>
</evidence>